<accession>A0ABW3CJ53</accession>
<dbReference type="Proteomes" id="UP001597083">
    <property type="component" value="Unassembled WGS sequence"/>
</dbReference>
<dbReference type="EMBL" id="JBHTIR010002633">
    <property type="protein sequence ID" value="MFD0854022.1"/>
    <property type="molecule type" value="Genomic_DNA"/>
</dbReference>
<evidence type="ECO:0000259" key="1">
    <source>
        <dbReference type="Pfam" id="PF04738"/>
    </source>
</evidence>
<comment type="caution">
    <text evidence="2">The sequence shown here is derived from an EMBL/GenBank/DDBJ whole genome shotgun (WGS) entry which is preliminary data.</text>
</comment>
<dbReference type="InterPro" id="IPR006827">
    <property type="entry name" value="Lant_deHydtase_N"/>
</dbReference>
<gene>
    <name evidence="2" type="ORF">ACFQ07_17425</name>
</gene>
<evidence type="ECO:0000313" key="3">
    <source>
        <dbReference type="Proteomes" id="UP001597083"/>
    </source>
</evidence>
<protein>
    <submittedName>
        <fullName evidence="2">Lantibiotic dehydratase</fullName>
    </submittedName>
</protein>
<dbReference type="Pfam" id="PF04738">
    <property type="entry name" value="Lant_dehydr_N"/>
    <property type="match status" value="1"/>
</dbReference>
<feature type="domain" description="Lantibiotic dehydratase N-terminal" evidence="1">
    <location>
        <begin position="1"/>
        <end position="245"/>
    </location>
</feature>
<proteinExistence type="predicted"/>
<name>A0ABW3CJ53_9ACTN</name>
<reference evidence="3" key="1">
    <citation type="journal article" date="2019" name="Int. J. Syst. Evol. Microbiol.">
        <title>The Global Catalogue of Microorganisms (GCM) 10K type strain sequencing project: providing services to taxonomists for standard genome sequencing and annotation.</title>
        <authorList>
            <consortium name="The Broad Institute Genomics Platform"/>
            <consortium name="The Broad Institute Genome Sequencing Center for Infectious Disease"/>
            <person name="Wu L."/>
            <person name="Ma J."/>
        </authorList>
    </citation>
    <scope>NUCLEOTIDE SEQUENCE [LARGE SCALE GENOMIC DNA]</scope>
    <source>
        <strain evidence="3">JCM 31696</strain>
    </source>
</reference>
<evidence type="ECO:0000313" key="2">
    <source>
        <dbReference type="EMBL" id="MFD0854022.1"/>
    </source>
</evidence>
<organism evidence="2 3">
    <name type="scientific">Actinomadura adrarensis</name>
    <dbReference type="NCBI Taxonomy" id="1819600"/>
    <lineage>
        <taxon>Bacteria</taxon>
        <taxon>Bacillati</taxon>
        <taxon>Actinomycetota</taxon>
        <taxon>Actinomycetes</taxon>
        <taxon>Streptosporangiales</taxon>
        <taxon>Thermomonosporaceae</taxon>
        <taxon>Actinomadura</taxon>
    </lineage>
</organism>
<feature type="non-terminal residue" evidence="2">
    <location>
        <position position="246"/>
    </location>
</feature>
<sequence length="246" mass="26738">MRWERRTTPFGTFAGITTATLGPAAAAKFGTGHRVIISPDAEWLTSLIDRIERNHTVRRRLTVVADNSGVIRDGRFIIARRAELGARSPGPLREASVRLTAPIRHVLNLAATPQRFDVLAEHLCQRFPDAGADRVHRLLHGLIDGGFLITGLRPASTVPDPLHHLIQTLHAAGVHNLTEPEVTGMLDRLEDIHASIVQHNTTAAPAPALRTQIVGRMRELATVTGPALAVDLQLNAHITLPEPVLA</sequence>
<keyword evidence="3" id="KW-1185">Reference proteome</keyword>